<feature type="compositionally biased region" description="Low complexity" evidence="1">
    <location>
        <begin position="327"/>
        <end position="347"/>
    </location>
</feature>
<dbReference type="EMBL" id="VDEP01000137">
    <property type="protein sequence ID" value="KAA1129425.1"/>
    <property type="molecule type" value="Genomic_DNA"/>
</dbReference>
<dbReference type="AlphaFoldDB" id="A0A5B0RWB9"/>
<accession>A0A5B0RWB9</accession>
<feature type="compositionally biased region" description="Polar residues" evidence="1">
    <location>
        <begin position="460"/>
        <end position="472"/>
    </location>
</feature>
<feature type="region of interest" description="Disordered" evidence="1">
    <location>
        <begin position="194"/>
        <end position="280"/>
    </location>
</feature>
<feature type="region of interest" description="Disordered" evidence="1">
    <location>
        <begin position="100"/>
        <end position="170"/>
    </location>
</feature>
<reference evidence="2 3" key="1">
    <citation type="submission" date="2019-05" db="EMBL/GenBank/DDBJ databases">
        <title>Emergence of the Ug99 lineage of the wheat stem rust pathogen through somatic hybridization.</title>
        <authorList>
            <person name="Li F."/>
            <person name="Upadhyaya N.M."/>
            <person name="Sperschneider J."/>
            <person name="Matny O."/>
            <person name="Nguyen-Phuc H."/>
            <person name="Mago R."/>
            <person name="Raley C."/>
            <person name="Miller M.E."/>
            <person name="Silverstein K.A.T."/>
            <person name="Henningsen E."/>
            <person name="Hirsch C.D."/>
            <person name="Visser B."/>
            <person name="Pretorius Z.A."/>
            <person name="Steffenson B.J."/>
            <person name="Schwessinger B."/>
            <person name="Dodds P.N."/>
            <person name="Figueroa M."/>
        </authorList>
    </citation>
    <scope>NUCLEOTIDE SEQUENCE [LARGE SCALE GENOMIC DNA]</scope>
    <source>
        <strain evidence="2 3">Ug99</strain>
    </source>
</reference>
<name>A0A5B0RWB9_PUCGR</name>
<feature type="compositionally biased region" description="Basic residues" evidence="1">
    <location>
        <begin position="389"/>
        <end position="399"/>
    </location>
</feature>
<evidence type="ECO:0000313" key="2">
    <source>
        <dbReference type="EMBL" id="KAA1129425.1"/>
    </source>
</evidence>
<feature type="compositionally biased region" description="Polar residues" evidence="1">
    <location>
        <begin position="194"/>
        <end position="204"/>
    </location>
</feature>
<feature type="compositionally biased region" description="Low complexity" evidence="1">
    <location>
        <begin position="245"/>
        <end position="275"/>
    </location>
</feature>
<gene>
    <name evidence="2" type="ORF">PGTUg99_033793</name>
</gene>
<proteinExistence type="predicted"/>
<feature type="region of interest" description="Disordered" evidence="1">
    <location>
        <begin position="305"/>
        <end position="352"/>
    </location>
</feature>
<feature type="compositionally biased region" description="Polar residues" evidence="1">
    <location>
        <begin position="317"/>
        <end position="326"/>
    </location>
</feature>
<organism evidence="2 3">
    <name type="scientific">Puccinia graminis f. sp. tritici</name>
    <dbReference type="NCBI Taxonomy" id="56615"/>
    <lineage>
        <taxon>Eukaryota</taxon>
        <taxon>Fungi</taxon>
        <taxon>Dikarya</taxon>
        <taxon>Basidiomycota</taxon>
        <taxon>Pucciniomycotina</taxon>
        <taxon>Pucciniomycetes</taxon>
        <taxon>Pucciniales</taxon>
        <taxon>Pucciniaceae</taxon>
        <taxon>Puccinia</taxon>
    </lineage>
</organism>
<sequence length="480" mass="50827">MWQGFSTAPPDRTTNGYKGRIRYLEDIVRLLLASTGAAQSPLVMTAPQAGSFRYSVDRGLVPLLSKTTVRSLAIAQSNHRAFSHYCARPPNSFTRTLSAKKSFGSTSDSNRSDPSTTPSTALKTEDSSNSNAQPWSDPSNPKSVTFPSVGLLSPETLPTRSSTSPSASVDSLGDLTVVRDQPIADFISPLQSRLSGPISASTTEPPHPCLISMPCSPPQESDNLTSLESTAHQPCSSGLLTNIASSSPISEGSPSSPISEGSSSSPISEGPSSSPLAAAHPTNCTTVAKLQNPFSTVSIVDEPASTTSAHSSRHEIQFTTISATDITSNPTTPLSSTLPTDPTATTPGSPDPVCYQTQPIIPTAQEFLEYYDDEGNCFTLADNYETEKKKKKKKKRKKTTTSASIPSLPSPPVDAQTAAVIGALSIMSEEALAALERKSDPRYRPIQDSEFIGLDECNDSPASTPNNPTSAPDNPILFYV</sequence>
<feature type="region of interest" description="Disordered" evidence="1">
    <location>
        <begin position="388"/>
        <end position="413"/>
    </location>
</feature>
<comment type="caution">
    <text evidence="2">The sequence shown here is derived from an EMBL/GenBank/DDBJ whole genome shotgun (WGS) entry which is preliminary data.</text>
</comment>
<dbReference type="Proteomes" id="UP000325313">
    <property type="component" value="Unassembled WGS sequence"/>
</dbReference>
<evidence type="ECO:0000256" key="1">
    <source>
        <dbReference type="SAM" id="MobiDB-lite"/>
    </source>
</evidence>
<feature type="region of interest" description="Disordered" evidence="1">
    <location>
        <begin position="453"/>
        <end position="476"/>
    </location>
</feature>
<feature type="compositionally biased region" description="Polar residues" evidence="1">
    <location>
        <begin position="156"/>
        <end position="169"/>
    </location>
</feature>
<evidence type="ECO:0000313" key="3">
    <source>
        <dbReference type="Proteomes" id="UP000325313"/>
    </source>
</evidence>
<feature type="compositionally biased region" description="Polar residues" evidence="1">
    <location>
        <begin position="100"/>
        <end position="146"/>
    </location>
</feature>
<protein>
    <submittedName>
        <fullName evidence="2">Uncharacterized protein</fullName>
    </submittedName>
</protein>
<feature type="compositionally biased region" description="Polar residues" evidence="1">
    <location>
        <begin position="218"/>
        <end position="244"/>
    </location>
</feature>